<dbReference type="PANTHER" id="PTHR36510">
    <property type="entry name" value="GLUTAMATE--CYSTEINE LIGASE 2-RELATED"/>
    <property type="match status" value="1"/>
</dbReference>
<comment type="caution">
    <text evidence="3">The sequence shown here is derived from an EMBL/GenBank/DDBJ whole genome shotgun (WGS) entry which is preliminary data.</text>
</comment>
<dbReference type="AlphaFoldDB" id="A0A5C6RVG4"/>
<evidence type="ECO:0000256" key="1">
    <source>
        <dbReference type="PROSITE-ProRule" id="PRU00703"/>
    </source>
</evidence>
<dbReference type="Pfam" id="PF00571">
    <property type="entry name" value="CBS"/>
    <property type="match status" value="2"/>
</dbReference>
<evidence type="ECO:0000313" key="4">
    <source>
        <dbReference type="Proteomes" id="UP000321580"/>
    </source>
</evidence>
<dbReference type="InterPro" id="IPR006336">
    <property type="entry name" value="GCS2"/>
</dbReference>
<dbReference type="SUPFAM" id="SSF54631">
    <property type="entry name" value="CBS-domain pair"/>
    <property type="match status" value="1"/>
</dbReference>
<dbReference type="OrthoDB" id="240589at2"/>
<dbReference type="InterPro" id="IPR046342">
    <property type="entry name" value="CBS_dom_sf"/>
</dbReference>
<keyword evidence="1" id="KW-0129">CBS domain</keyword>
<dbReference type="PROSITE" id="PS51371">
    <property type="entry name" value="CBS"/>
    <property type="match status" value="2"/>
</dbReference>
<feature type="domain" description="CBS" evidence="2">
    <location>
        <begin position="514"/>
        <end position="570"/>
    </location>
</feature>
<dbReference type="SMART" id="SM00116">
    <property type="entry name" value="CBS"/>
    <property type="match status" value="2"/>
</dbReference>
<dbReference type="EMBL" id="VOOR01000008">
    <property type="protein sequence ID" value="TXB66358.1"/>
    <property type="molecule type" value="Genomic_DNA"/>
</dbReference>
<dbReference type="InterPro" id="IPR000644">
    <property type="entry name" value="CBS_dom"/>
</dbReference>
<feature type="domain" description="CBS" evidence="2">
    <location>
        <begin position="582"/>
        <end position="639"/>
    </location>
</feature>
<dbReference type="Gene3D" id="3.30.590.20">
    <property type="match status" value="1"/>
</dbReference>
<dbReference type="InterPro" id="IPR014746">
    <property type="entry name" value="Gln_synth/guanido_kin_cat_dom"/>
</dbReference>
<dbReference type="Pfam" id="PF04107">
    <property type="entry name" value="GCS2"/>
    <property type="match status" value="1"/>
</dbReference>
<name>A0A5C6RVG4_9BACT</name>
<dbReference type="SUPFAM" id="SSF55931">
    <property type="entry name" value="Glutamine synthetase/guanido kinase"/>
    <property type="match status" value="1"/>
</dbReference>
<dbReference type="Gene3D" id="3.10.580.10">
    <property type="entry name" value="CBS-domain"/>
    <property type="match status" value="1"/>
</dbReference>
<proteinExistence type="predicted"/>
<dbReference type="InterPro" id="IPR050141">
    <property type="entry name" value="GCL_type2/YbdK_subfam"/>
</dbReference>
<gene>
    <name evidence="3" type="ORF">FRY97_05565</name>
</gene>
<evidence type="ECO:0000313" key="3">
    <source>
        <dbReference type="EMBL" id="TXB66358.1"/>
    </source>
</evidence>
<reference evidence="3 4" key="1">
    <citation type="submission" date="2019-08" db="EMBL/GenBank/DDBJ databases">
        <title>Genome of Phaeodactylibacter luteus.</title>
        <authorList>
            <person name="Bowman J.P."/>
        </authorList>
    </citation>
    <scope>NUCLEOTIDE SEQUENCE [LARGE SCALE GENOMIC DNA]</scope>
    <source>
        <strain evidence="3 4">KCTC 42180</strain>
    </source>
</reference>
<evidence type="ECO:0000259" key="2">
    <source>
        <dbReference type="PROSITE" id="PS51371"/>
    </source>
</evidence>
<dbReference type="PANTHER" id="PTHR36510:SF3">
    <property type="entry name" value="CONSERVED PROTEIN"/>
    <property type="match status" value="1"/>
</dbReference>
<sequence length="643" mass="73872">MGEQKVSLVQDEKMMQQFVKKLLKDVQALEYMLEHEWFEDDIVRIGAEQEMCLVHRKTYKPATIAMEALEHMKDYEWVETELARFNLETNLDPRTFTGKCLSELEAENAGKLEKIRERLEVLKAKPILTGILPTLRKYDLEMHNLTPKKRYYALMEAINQQLIGAAYELRLSGIDELLIRHRSPLLEACNTSFQVHLQVSPANFVPFYNIAQVLSAPVIAMSANSPIVFGKRLWHESRIALFQQALDVRTTHEHMRERSPRVNFGTGWLDKSIMEIYKEDIARFRVLLSADVDEDSLKLLSKGEVPKLRALQVHNSTVYRWNRPCYGVSPNGKPHLRIENRVIPAGPTVADEVANAAFWLGAMEGMHSAYPDIREHISWEDVRDNFLKSAKFGIDTKFTWFNDKKVTATDLVQQELLPIAREGLKSRGVDTGDIDHYLGIIEERAKSHMSGSRWQLRAYTKLSKEVSRDEALTVMTAAIIKNQAENKPVHTWEMPEAVSLPDYKPARLLVDEFMETDLFTVQKDDLIELVAELMDWRKIRYMPVENSKGDLVGLITSRLLLRYYTHQHKLNGKAAACVKDIMIANPKTIGPNATIIQAMRTMRENKIGCLPVVQGQELIGIITEMDFLRITGRLMERLEQEED</sequence>
<dbReference type="CDD" id="cd04584">
    <property type="entry name" value="CBS_pair_AcuB_like"/>
    <property type="match status" value="1"/>
</dbReference>
<dbReference type="Proteomes" id="UP000321580">
    <property type="component" value="Unassembled WGS sequence"/>
</dbReference>
<accession>A0A5C6RVG4</accession>
<keyword evidence="4" id="KW-1185">Reference proteome</keyword>
<organism evidence="3 4">
    <name type="scientific">Phaeodactylibacter luteus</name>
    <dbReference type="NCBI Taxonomy" id="1564516"/>
    <lineage>
        <taxon>Bacteria</taxon>
        <taxon>Pseudomonadati</taxon>
        <taxon>Bacteroidota</taxon>
        <taxon>Saprospiria</taxon>
        <taxon>Saprospirales</taxon>
        <taxon>Haliscomenobacteraceae</taxon>
        <taxon>Phaeodactylibacter</taxon>
    </lineage>
</organism>
<protein>
    <submittedName>
        <fullName evidence="3">CBS domain-containing protein</fullName>
    </submittedName>
</protein>
<dbReference type="GO" id="GO:0016879">
    <property type="term" value="F:ligase activity, forming carbon-nitrogen bonds"/>
    <property type="evidence" value="ECO:0007669"/>
    <property type="project" value="TreeGrafter"/>
</dbReference>